<dbReference type="OrthoDB" id="5417867at2759"/>
<accession>A0A9P5DPS9</accession>
<reference evidence="2" key="2">
    <citation type="submission" date="2020-02" db="EMBL/GenBank/DDBJ databases">
        <title>Identification and distribution of gene clusters putatively required for synthesis of sphingolipid metabolism inhibitors in phylogenetically diverse species of the filamentous fungus Fusarium.</title>
        <authorList>
            <person name="Kim H.-S."/>
            <person name="Busman M."/>
            <person name="Brown D.W."/>
            <person name="Divon H."/>
            <person name="Uhlig S."/>
            <person name="Proctor R.H."/>
        </authorList>
    </citation>
    <scope>NUCLEOTIDE SEQUENCE</scope>
    <source>
        <strain evidence="2">NRRL 25174</strain>
    </source>
</reference>
<dbReference type="EMBL" id="PVQB02000870">
    <property type="protein sequence ID" value="KAF4333326.1"/>
    <property type="molecule type" value="Genomic_DNA"/>
</dbReference>
<dbReference type="Gene3D" id="3.20.20.80">
    <property type="entry name" value="Glycosidases"/>
    <property type="match status" value="1"/>
</dbReference>
<evidence type="ECO:0000313" key="2">
    <source>
        <dbReference type="EMBL" id="KAF4333326.1"/>
    </source>
</evidence>
<feature type="region of interest" description="Disordered" evidence="1">
    <location>
        <begin position="1"/>
        <end position="29"/>
    </location>
</feature>
<protein>
    <submittedName>
        <fullName evidence="2">Uncharacterized protein</fullName>
    </submittedName>
</protein>
<evidence type="ECO:0000313" key="3">
    <source>
        <dbReference type="Proteomes" id="UP000730481"/>
    </source>
</evidence>
<feature type="compositionally biased region" description="Basic and acidic residues" evidence="1">
    <location>
        <begin position="13"/>
        <end position="29"/>
    </location>
</feature>
<dbReference type="Gene3D" id="2.120.10.70">
    <property type="entry name" value="Fucose-specific lectin"/>
    <property type="match status" value="1"/>
</dbReference>
<dbReference type="AlphaFoldDB" id="A0A9P5DPS9"/>
<name>A0A9P5DPS9_9HYPO</name>
<dbReference type="Proteomes" id="UP000730481">
    <property type="component" value="Unassembled WGS sequence"/>
</dbReference>
<proteinExistence type="predicted"/>
<keyword evidence="3" id="KW-1185">Reference proteome</keyword>
<organism evidence="2 3">
    <name type="scientific">Fusarium beomiforme</name>
    <dbReference type="NCBI Taxonomy" id="44412"/>
    <lineage>
        <taxon>Eukaryota</taxon>
        <taxon>Fungi</taxon>
        <taxon>Dikarya</taxon>
        <taxon>Ascomycota</taxon>
        <taxon>Pezizomycotina</taxon>
        <taxon>Sordariomycetes</taxon>
        <taxon>Hypocreomycetidae</taxon>
        <taxon>Hypocreales</taxon>
        <taxon>Nectriaceae</taxon>
        <taxon>Fusarium</taxon>
        <taxon>Fusarium burgessii species complex</taxon>
    </lineage>
</organism>
<comment type="caution">
    <text evidence="2">The sequence shown here is derived from an EMBL/GenBank/DDBJ whole genome shotgun (WGS) entry which is preliminary data.</text>
</comment>
<dbReference type="SUPFAM" id="SSF89372">
    <property type="entry name" value="Fucose-specific lectin"/>
    <property type="match status" value="1"/>
</dbReference>
<reference evidence="2" key="1">
    <citation type="journal article" date="2017" name="Mycologia">
        <title>Fusarium algeriense, sp. nov., a novel toxigenic crown rot pathogen of durum wheat from Algeria is nested in the Fusarium burgessii species complex.</title>
        <authorList>
            <person name="Laraba I."/>
            <person name="Keddad A."/>
            <person name="Boureghda H."/>
            <person name="Abdallah N."/>
            <person name="Vaughan M.M."/>
            <person name="Proctor R.H."/>
            <person name="Busman M."/>
            <person name="O'Donnell K."/>
        </authorList>
    </citation>
    <scope>NUCLEOTIDE SEQUENCE</scope>
    <source>
        <strain evidence="2">NRRL 25174</strain>
    </source>
</reference>
<gene>
    <name evidence="2" type="ORF">FBEOM_12865</name>
</gene>
<evidence type="ECO:0000256" key="1">
    <source>
        <dbReference type="SAM" id="MobiDB-lite"/>
    </source>
</evidence>
<sequence>MGPRPNLPASHAGIDRADPPSRDPKHSVFFTDRKHPNIKFDFEWMKALYRQSNFSFTGHYLTHNPTGPDNKWRIVFPTFLEQGWGFLFYYVGYSYRDKKDSVSWNRKWSVEQARAKGVENGKILKARAAALGHESQGAVVFVDNEDQQEKKPSNNMKGDLPLDEKILNYYDALFEECRIHGEGPNDGPAVRPGIYATENPAERIMARGGSADLFLWRCNPYGKDKHPQDLARIFDTRRPREVISPIELYPLESIVHSKDRTSMLLGRQWILYDNPGEGVPYKSIPPILTKIYGFDFNTSMVRDPRYPIAEPRIAVLRDIQIRSQFSRNDLSMHLEQILKGLPSLSLPVTAPDELLEPEAPLLLVDESNPELFTLNKTGQLVVISTTHPEDPRAPLEWSHPVSVIKKGSELVLRRNRAIAIAKSSPGGILDTQLFFVAQNHTLIGIHRLEATGWTEPSVIAEGQVLHPFSNIAAVTRGSESVDIFYLDKTGCIWTSSLPFSTTSWPGTNHQPLQSEPSLLQGTSLAAVSPSDDSLLVFGIGKDLLLHMASFTTAKGWSSVAAVPGLKEGDSKLFAHASMDVFAESPSTVYLATITEINVPCLYVLNLVNGQWKLKDPTQRRYYENISWNKVPGDTTQQRYYSPRAAAVGFSFNPFGDIKLGVVDSGLAMWIPGVTNGVDGKGPTETAMLMRKVLVELKYSFWVRAG</sequence>